<proteinExistence type="predicted"/>
<gene>
    <name evidence="1" type="ORF">BG846_05827</name>
</gene>
<comment type="caution">
    <text evidence="1">The sequence shown here is derived from an EMBL/GenBank/DDBJ whole genome shotgun (WGS) entry which is preliminary data.</text>
</comment>
<dbReference type="EMBL" id="MIFZ01000351">
    <property type="protein sequence ID" value="OSY48577.1"/>
    <property type="molecule type" value="Genomic_DNA"/>
</dbReference>
<accession>A0A1Y2NNE5</accession>
<organism evidence="1 2">
    <name type="scientific">Streptomyces fradiae ATCC 10745 = DSM 40063</name>
    <dbReference type="NCBI Taxonomy" id="1319510"/>
    <lineage>
        <taxon>Bacteria</taxon>
        <taxon>Bacillati</taxon>
        <taxon>Actinomycetota</taxon>
        <taxon>Actinomycetes</taxon>
        <taxon>Kitasatosporales</taxon>
        <taxon>Streptomycetaceae</taxon>
        <taxon>Streptomyces</taxon>
    </lineage>
</organism>
<dbReference type="Proteomes" id="UP000194318">
    <property type="component" value="Unassembled WGS sequence"/>
</dbReference>
<evidence type="ECO:0000313" key="2">
    <source>
        <dbReference type="Proteomes" id="UP000194318"/>
    </source>
</evidence>
<sequence>MLLACHARAHVGVPVGAASAAGRARRLARGVVGKRPPRRVRRGQAVALATARTSACALGSAVTPLRMPLVT</sequence>
<evidence type="ECO:0000313" key="1">
    <source>
        <dbReference type="EMBL" id="OSY48577.1"/>
    </source>
</evidence>
<dbReference type="AlphaFoldDB" id="A0A1Y2NNE5"/>
<reference evidence="1 2" key="1">
    <citation type="submission" date="2016-09" db="EMBL/GenBank/DDBJ databases">
        <title>Streptomyces fradiae DSM40063, a candidate organism with high potential of specific P450 cytochromes.</title>
        <authorList>
            <person name="Grumaz C."/>
            <person name="Vainshtein Y."/>
            <person name="Kirstahler P."/>
            <person name="Sohn K."/>
        </authorList>
    </citation>
    <scope>NUCLEOTIDE SEQUENCE [LARGE SCALE GENOMIC DNA]</scope>
    <source>
        <strain evidence="1 2">DSM 40063</strain>
    </source>
</reference>
<protein>
    <submittedName>
        <fullName evidence="1">Uncharacterized protein</fullName>
    </submittedName>
</protein>
<name>A0A1Y2NNE5_STRFR</name>